<feature type="transmembrane region" description="Helical" evidence="2">
    <location>
        <begin position="550"/>
        <end position="569"/>
    </location>
</feature>
<feature type="transmembrane region" description="Helical" evidence="2">
    <location>
        <begin position="826"/>
        <end position="851"/>
    </location>
</feature>
<proteinExistence type="inferred from homology"/>
<reference evidence="3" key="1">
    <citation type="submission" date="2022-05" db="EMBL/GenBank/DDBJ databases">
        <title>The Musa troglodytarum L. genome provides insights into the mechanism of non-climacteric behaviour and enrichment of carotenoids.</title>
        <authorList>
            <person name="Wang J."/>
        </authorList>
    </citation>
    <scope>NUCLEOTIDE SEQUENCE</scope>
    <source>
        <tissue evidence="3">Leaf</tissue>
    </source>
</reference>
<comment type="similarity">
    <text evidence="1">Belongs to the 'GDSL' lipolytic enzyme family.</text>
</comment>
<accession>A0A9E7GRR4</accession>
<dbReference type="Proteomes" id="UP001055439">
    <property type="component" value="Chromosome 7"/>
</dbReference>
<dbReference type="InterPro" id="IPR001087">
    <property type="entry name" value="GDSL"/>
</dbReference>
<keyword evidence="2" id="KW-0812">Transmembrane</keyword>
<dbReference type="EMBL" id="CP097509">
    <property type="protein sequence ID" value="URE20624.1"/>
    <property type="molecule type" value="Genomic_DNA"/>
</dbReference>
<feature type="transmembrane region" description="Helical" evidence="2">
    <location>
        <begin position="45"/>
        <end position="68"/>
    </location>
</feature>
<name>A0A9E7GRR4_9LILI</name>
<dbReference type="CDD" id="cd01837">
    <property type="entry name" value="SGNH_plant_lipase_like"/>
    <property type="match status" value="1"/>
</dbReference>
<keyword evidence="4" id="KW-1185">Reference proteome</keyword>
<dbReference type="FunFam" id="3.40.50.1110:FF:000003">
    <property type="entry name" value="GDSL esterase/lipase APG"/>
    <property type="match status" value="1"/>
</dbReference>
<dbReference type="OrthoDB" id="122018at2759"/>
<gene>
    <name evidence="3" type="ORF">MUK42_33239</name>
</gene>
<sequence>MREVEEEAGDEVGKAERTRSIDLKTLAKMVIPNPKANRNAAIRRFFVISLVVSVIAIFFIFSPTTMALKVFGALRMSVKMLLMWNSKMFINGGGDALVATSLLEASNLIVLKESSMIHSNANLGVHGQGLLNLSGPGDLIEAQRLILSLFYSIHVGPGSVLRGPLINASSDDMAPRLNCEEKDCPLELIHPPEDCNVNSSLSFTLQICRVEDIDVTGLVQGTVIHFHRARSVVVSPTGIISATGLGCKGGVGRGNILGNGLGGGGGHGGKGGDGRYEGSIVKGGIAYGNAELPCELGSGSGNDTIPSSTAGGGIIVIGSMEHPLVSLSVYGSVEADGEDFMEAGVTIGSSGGPGGGSGGTILLFLHSLTLSDSSILSSVGGHGSQSGGGGGGGGRIHFHWSDISTGDEYLPVASVKGTINTRGGISKGHGLAGENGTLTGKACPKGLNALWEHSRMLLDQMKLYVTHAFLVNFLIALYTQVFEVLETNRVEESQSHVHRMYFMGPNTFSEPWHLPHSPPEQITEIVYEDAYNRFVDEINALAAYQWWEGAIYSILCILAYPLAWSWQQWRRRKKLQRLREFVRSEYDHACLRSCRSRALYEGLKVAATPDLMLGYLDFFLGGDEKRPDLPPRLHQRFPMCLVFGGDGSYMAPFSLHSDNVLTSLMSQAVPPTIWYRLVAGLNAQLRLVRRGHLKVTFMPVLSWLETHSNPSLRQHGICIDLAWFQATTLGYCQLGLVVYAVQGEAETNAIDGGCRTLKVNQILRVHSPHRNTKPGSVRNKEAVTRKRISGGVLDSYSLRMLAEKKDLFYPFSLIVHNTRPVGHQDLVGLVISILLLADFSLVLLTLLQLYSFSMADVFLVLFVLPLGILSPFPAGINALFSHGPRRSAGLARVYALWNITSLINVLEVKEASDVLKKRTCTSRTFVCQFGPVERANMAKSGNINVGALLALALFLLRPIGGNAQASSALVPAIITFGDSTVDVGNNDFLKTIFKADFPPYGRDFKNHQPTGRFCNGKLATDITADTLGFSSYPSAYLSPEASGKNLLIGANFASAASGYYDDTAYLYHAIPLSQQLELYKEYQRKLSRVAGTSKASSIISDALYILSTGASDFVQNYYINPHLYETQSPDQFSSFLVHIFCNFVKDLYGLGARKMGVTSLPPLGCLPASITLFGHGSNECVRRLNSDAQNFNRKLNAAADALAKQLPSLKIAIFDIHKPLHDLATKPSDFGFFEARRGCCGTGTVETTSFLCNPHSVGTCANATGYVFWDSVHPSESANQVLADSLIAQGINLIL</sequence>
<feature type="transmembrane region" description="Helical" evidence="2">
    <location>
        <begin position="943"/>
        <end position="960"/>
    </location>
</feature>
<dbReference type="PANTHER" id="PTHR31513">
    <property type="entry name" value="EPHRIN TYPE-B RECEPTOR"/>
    <property type="match status" value="1"/>
</dbReference>
<keyword evidence="2" id="KW-0472">Membrane</keyword>
<evidence type="ECO:0000256" key="1">
    <source>
        <dbReference type="ARBA" id="ARBA00008668"/>
    </source>
</evidence>
<keyword evidence="2" id="KW-1133">Transmembrane helix</keyword>
<dbReference type="SUPFAM" id="SSF52266">
    <property type="entry name" value="SGNH hydrolase"/>
    <property type="match status" value="1"/>
</dbReference>
<evidence type="ECO:0000313" key="3">
    <source>
        <dbReference type="EMBL" id="URE20624.1"/>
    </source>
</evidence>
<dbReference type="GO" id="GO:0016788">
    <property type="term" value="F:hydrolase activity, acting on ester bonds"/>
    <property type="evidence" value="ECO:0007669"/>
    <property type="project" value="InterPro"/>
</dbReference>
<evidence type="ECO:0000313" key="4">
    <source>
        <dbReference type="Proteomes" id="UP001055439"/>
    </source>
</evidence>
<dbReference type="Gene3D" id="3.40.50.1110">
    <property type="entry name" value="SGNH hydrolase"/>
    <property type="match status" value="1"/>
</dbReference>
<organism evidence="3 4">
    <name type="scientific">Musa troglodytarum</name>
    <name type="common">fe'i banana</name>
    <dbReference type="NCBI Taxonomy" id="320322"/>
    <lineage>
        <taxon>Eukaryota</taxon>
        <taxon>Viridiplantae</taxon>
        <taxon>Streptophyta</taxon>
        <taxon>Embryophyta</taxon>
        <taxon>Tracheophyta</taxon>
        <taxon>Spermatophyta</taxon>
        <taxon>Magnoliopsida</taxon>
        <taxon>Liliopsida</taxon>
        <taxon>Zingiberales</taxon>
        <taxon>Musaceae</taxon>
        <taxon>Musa</taxon>
    </lineage>
</organism>
<dbReference type="Pfam" id="PF00657">
    <property type="entry name" value="Lipase_GDSL"/>
    <property type="match status" value="1"/>
</dbReference>
<dbReference type="PANTHER" id="PTHR31513:SF1">
    <property type="entry name" value="EPHRIN TYPE-B RECEPTOR"/>
    <property type="match status" value="1"/>
</dbReference>
<dbReference type="InterPro" id="IPR036514">
    <property type="entry name" value="SGNH_hydro_sf"/>
</dbReference>
<dbReference type="InterPro" id="IPR035669">
    <property type="entry name" value="SGNH_plant_lipase-like"/>
</dbReference>
<feature type="transmembrane region" description="Helical" evidence="2">
    <location>
        <begin position="857"/>
        <end position="880"/>
    </location>
</feature>
<evidence type="ECO:0000256" key="2">
    <source>
        <dbReference type="SAM" id="Phobius"/>
    </source>
</evidence>
<protein>
    <submittedName>
        <fullName evidence="3">Glycine-rich protein</fullName>
    </submittedName>
</protein>